<dbReference type="EMBL" id="VXBQ01006206">
    <property type="protein sequence ID" value="NXO65741.1"/>
    <property type="molecule type" value="Genomic_DNA"/>
</dbReference>
<dbReference type="Gene3D" id="1.10.10.200">
    <property type="match status" value="1"/>
</dbReference>
<keyword evidence="8" id="KW-0863">Zinc-finger</keyword>
<keyword evidence="5" id="KW-0255">Endonuclease</keyword>
<protein>
    <submittedName>
        <fullName evidence="10">POK19 protein</fullName>
    </submittedName>
</protein>
<dbReference type="Pfam" id="PF02022">
    <property type="entry name" value="Integrase_Zn"/>
    <property type="match status" value="1"/>
</dbReference>
<dbReference type="GO" id="GO:0004519">
    <property type="term" value="F:endonuclease activity"/>
    <property type="evidence" value="ECO:0007669"/>
    <property type="project" value="UniProtKB-KW"/>
</dbReference>
<gene>
    <name evidence="10" type="primary">Ervk19_1</name>
    <name evidence="10" type="ORF">PHANIT_R15473</name>
</gene>
<evidence type="ECO:0000259" key="9">
    <source>
        <dbReference type="PROSITE" id="PS50876"/>
    </source>
</evidence>
<organism evidence="10 11">
    <name type="scientific">Phainopepla nitens</name>
    <name type="common">Phainopepla</name>
    <dbReference type="NCBI Taxonomy" id="161653"/>
    <lineage>
        <taxon>Eukaryota</taxon>
        <taxon>Metazoa</taxon>
        <taxon>Chordata</taxon>
        <taxon>Craniata</taxon>
        <taxon>Vertebrata</taxon>
        <taxon>Euteleostomi</taxon>
        <taxon>Archelosauria</taxon>
        <taxon>Archosauria</taxon>
        <taxon>Dinosauria</taxon>
        <taxon>Saurischia</taxon>
        <taxon>Theropoda</taxon>
        <taxon>Coelurosauria</taxon>
        <taxon>Aves</taxon>
        <taxon>Neognathae</taxon>
        <taxon>Neoaves</taxon>
        <taxon>Telluraves</taxon>
        <taxon>Australaves</taxon>
        <taxon>Passeriformes</taxon>
        <taxon>Bombycillidae</taxon>
        <taxon>Phainopepla</taxon>
    </lineage>
</organism>
<evidence type="ECO:0000256" key="2">
    <source>
        <dbReference type="ARBA" id="ARBA00022695"/>
    </source>
</evidence>
<dbReference type="GO" id="GO:0003964">
    <property type="term" value="F:RNA-directed DNA polymerase activity"/>
    <property type="evidence" value="ECO:0007669"/>
    <property type="project" value="UniProtKB-KW"/>
</dbReference>
<evidence type="ECO:0000256" key="5">
    <source>
        <dbReference type="ARBA" id="ARBA00022759"/>
    </source>
</evidence>
<comment type="caution">
    <text evidence="10">The sequence shown here is derived from an EMBL/GenBank/DDBJ whole genome shotgun (WGS) entry which is preliminary data.</text>
</comment>
<keyword evidence="8" id="KW-0862">Zinc</keyword>
<dbReference type="AlphaFoldDB" id="A0A7L1TWG0"/>
<feature type="domain" description="Integrase-type" evidence="9">
    <location>
        <begin position="10"/>
        <end position="51"/>
    </location>
</feature>
<dbReference type="PROSITE" id="PS50876">
    <property type="entry name" value="ZF_INTEGRASE"/>
    <property type="match status" value="1"/>
</dbReference>
<keyword evidence="3" id="KW-0540">Nuclease</keyword>
<evidence type="ECO:0000256" key="6">
    <source>
        <dbReference type="ARBA" id="ARBA00022801"/>
    </source>
</evidence>
<dbReference type="SUPFAM" id="SSF46919">
    <property type="entry name" value="N-terminal Zn binding domain of HIV integrase"/>
    <property type="match status" value="1"/>
</dbReference>
<evidence type="ECO:0000313" key="11">
    <source>
        <dbReference type="Proteomes" id="UP000579685"/>
    </source>
</evidence>
<evidence type="ECO:0000256" key="4">
    <source>
        <dbReference type="ARBA" id="ARBA00022723"/>
    </source>
</evidence>
<evidence type="ECO:0000313" key="10">
    <source>
        <dbReference type="EMBL" id="NXO65741.1"/>
    </source>
</evidence>
<evidence type="ECO:0000256" key="7">
    <source>
        <dbReference type="ARBA" id="ARBA00022918"/>
    </source>
</evidence>
<keyword evidence="1" id="KW-0808">Transferase</keyword>
<reference evidence="10 11" key="1">
    <citation type="submission" date="2019-09" db="EMBL/GenBank/DDBJ databases">
        <title>Bird 10,000 Genomes (B10K) Project - Family phase.</title>
        <authorList>
            <person name="Zhang G."/>
        </authorList>
    </citation>
    <scope>NUCLEOTIDE SEQUENCE [LARGE SCALE GENOMIC DNA]</scope>
    <source>
        <strain evidence="10">B10K-DU-002-32</strain>
        <tissue evidence="10">Muscle</tissue>
    </source>
</reference>
<dbReference type="InterPro" id="IPR017856">
    <property type="entry name" value="Integrase-like_N"/>
</dbReference>
<dbReference type="GO" id="GO:0035613">
    <property type="term" value="F:RNA stem-loop binding"/>
    <property type="evidence" value="ECO:0007669"/>
    <property type="project" value="TreeGrafter"/>
</dbReference>
<name>A0A7L1TWG0_PHANI</name>
<keyword evidence="2" id="KW-0548">Nucleotidyltransferase</keyword>
<dbReference type="GO" id="GO:0016787">
    <property type="term" value="F:hydrolase activity"/>
    <property type="evidence" value="ECO:0007669"/>
    <property type="project" value="UniProtKB-KW"/>
</dbReference>
<keyword evidence="6" id="KW-0378">Hydrolase</keyword>
<evidence type="ECO:0000256" key="1">
    <source>
        <dbReference type="ARBA" id="ARBA00022679"/>
    </source>
</evidence>
<evidence type="ECO:0000256" key="8">
    <source>
        <dbReference type="PROSITE-ProRule" id="PRU00450"/>
    </source>
</evidence>
<keyword evidence="11" id="KW-1185">Reference proteome</keyword>
<sequence length="78" mass="8826">APLEFTRLPDLYQQAKLSHQMFHQNVPGLVRQFHLRQDQDRAIVATCPHCQRSAMPLLGAGVNPRGLGSCKVWQTDVF</sequence>
<proteinExistence type="predicted"/>
<dbReference type="PANTHER" id="PTHR41694">
    <property type="entry name" value="ENDOGENOUS RETROVIRUS GROUP K MEMBER POL PROTEIN"/>
    <property type="match status" value="1"/>
</dbReference>
<dbReference type="InterPro" id="IPR003308">
    <property type="entry name" value="Integrase_Zn-bd_dom_N"/>
</dbReference>
<evidence type="ECO:0000256" key="3">
    <source>
        <dbReference type="ARBA" id="ARBA00022722"/>
    </source>
</evidence>
<dbReference type="GO" id="GO:0008270">
    <property type="term" value="F:zinc ion binding"/>
    <property type="evidence" value="ECO:0007669"/>
    <property type="project" value="UniProtKB-KW"/>
</dbReference>
<keyword evidence="4" id="KW-0479">Metal-binding</keyword>
<feature type="non-terminal residue" evidence="10">
    <location>
        <position position="1"/>
    </location>
</feature>
<feature type="non-terminal residue" evidence="10">
    <location>
        <position position="78"/>
    </location>
</feature>
<dbReference type="PANTHER" id="PTHR41694:SF3">
    <property type="entry name" value="RNA-DIRECTED DNA POLYMERASE-RELATED"/>
    <property type="match status" value="1"/>
</dbReference>
<dbReference type="Proteomes" id="UP000579685">
    <property type="component" value="Unassembled WGS sequence"/>
</dbReference>
<keyword evidence="7" id="KW-0695">RNA-directed DNA polymerase</keyword>
<accession>A0A7L1TWG0</accession>